<dbReference type="Proteomes" id="UP000004221">
    <property type="component" value="Unassembled WGS sequence"/>
</dbReference>
<proteinExistence type="predicted"/>
<keyword evidence="1" id="KW-0175">Coiled coil</keyword>
<reference evidence="2 3" key="1">
    <citation type="journal article" date="2012" name="ISME J.">
        <title>Nitrification expanded: discovery, physiology and genomics of a nitrite-oxidizing bacterium from the phylum Chloroflexi.</title>
        <authorList>
            <person name="Sorokin D.Y."/>
            <person name="Lucker S."/>
            <person name="Vejmelkova D."/>
            <person name="Kostrikina N.A."/>
            <person name="Kleerebezem R."/>
            <person name="Rijpstra W.I."/>
            <person name="Damste J.S."/>
            <person name="Le Paslier D."/>
            <person name="Muyzer G."/>
            <person name="Wagner M."/>
            <person name="van Loosdrecht M.C."/>
            <person name="Daims H."/>
        </authorList>
    </citation>
    <scope>NUCLEOTIDE SEQUENCE [LARGE SCALE GENOMIC DNA]</scope>
    <source>
        <strain evidence="3">none</strain>
    </source>
</reference>
<organism evidence="2 3">
    <name type="scientific">Nitrolancea hollandica Lb</name>
    <dbReference type="NCBI Taxonomy" id="1129897"/>
    <lineage>
        <taxon>Bacteria</taxon>
        <taxon>Pseudomonadati</taxon>
        <taxon>Thermomicrobiota</taxon>
        <taxon>Thermomicrobia</taxon>
        <taxon>Sphaerobacterales</taxon>
        <taxon>Sphaerobacterineae</taxon>
        <taxon>Sphaerobacteraceae</taxon>
        <taxon>Nitrolancea</taxon>
    </lineage>
</organism>
<name>I4EG97_9BACT</name>
<protein>
    <submittedName>
        <fullName evidence="2">Uncharacterized protein</fullName>
    </submittedName>
</protein>
<dbReference type="RefSeq" id="WP_008477251.1">
    <property type="nucleotide sequence ID" value="NZ_CAGS01000182.1"/>
</dbReference>
<feature type="coiled-coil region" evidence="1">
    <location>
        <begin position="17"/>
        <end position="44"/>
    </location>
</feature>
<accession>I4EG97</accession>
<keyword evidence="3" id="KW-1185">Reference proteome</keyword>
<comment type="caution">
    <text evidence="2">The sequence shown here is derived from an EMBL/GenBank/DDBJ whole genome shotgun (WGS) entry which is preliminary data.</text>
</comment>
<evidence type="ECO:0000313" key="3">
    <source>
        <dbReference type="Proteomes" id="UP000004221"/>
    </source>
</evidence>
<evidence type="ECO:0000313" key="2">
    <source>
        <dbReference type="EMBL" id="CCF83709.1"/>
    </source>
</evidence>
<sequence>MDQDPIIAEDLEPVRLRTSLLERIDQLSEQRRRLLQEMATIRNQVAARRQLNEIDQELDRLWDERRRELRKRQPVEQEEIALDLSMEDLMGDDAGGF</sequence>
<dbReference type="EMBL" id="CAGS01000182">
    <property type="protein sequence ID" value="CCF83709.1"/>
    <property type="molecule type" value="Genomic_DNA"/>
</dbReference>
<dbReference type="AlphaFoldDB" id="I4EG97"/>
<evidence type="ECO:0000256" key="1">
    <source>
        <dbReference type="SAM" id="Coils"/>
    </source>
</evidence>
<gene>
    <name evidence="2" type="ORF">NITHO_2620002</name>
</gene>